<evidence type="ECO:0000313" key="2">
    <source>
        <dbReference type="Proteomes" id="UP000245073"/>
    </source>
</evidence>
<protein>
    <submittedName>
        <fullName evidence="1">Uncharacterized protein</fullName>
    </submittedName>
</protein>
<gene>
    <name evidence="1" type="ORF">DDF67_03180</name>
</gene>
<keyword evidence="2" id="KW-1185">Reference proteome</keyword>
<reference evidence="1 2" key="1">
    <citation type="submission" date="2018-04" db="EMBL/GenBank/DDBJ databases">
        <title>The genome sequence of Caulobacter sp. 744.</title>
        <authorList>
            <person name="Gao J."/>
            <person name="Sun J."/>
        </authorList>
    </citation>
    <scope>NUCLEOTIDE SEQUENCE [LARGE SCALE GENOMIC DNA]</scope>
    <source>
        <strain evidence="1 2">774</strain>
    </source>
</reference>
<sequence>MWRSAVTHGPIDEPLTAELLEGEVVVTEPNGFNGSLTMDAARRSAENLLRAVEQAESGQDVYQKPLG</sequence>
<comment type="caution">
    <text evidence="1">The sequence shown here is derived from an EMBL/GenBank/DDBJ whole genome shotgun (WGS) entry which is preliminary data.</text>
</comment>
<dbReference type="Proteomes" id="UP000245073">
    <property type="component" value="Unassembled WGS sequence"/>
</dbReference>
<name>A0A2T9KCK3_9CAUL</name>
<evidence type="ECO:0000313" key="1">
    <source>
        <dbReference type="EMBL" id="PVM93695.1"/>
    </source>
</evidence>
<proteinExistence type="predicted"/>
<dbReference type="EMBL" id="QDKQ01000016">
    <property type="protein sequence ID" value="PVM93695.1"/>
    <property type="molecule type" value="Genomic_DNA"/>
</dbReference>
<dbReference type="AlphaFoldDB" id="A0A2T9KCK3"/>
<organism evidence="1 2">
    <name type="scientific">Caulobacter endophyticus</name>
    <dbReference type="NCBI Taxonomy" id="2172652"/>
    <lineage>
        <taxon>Bacteria</taxon>
        <taxon>Pseudomonadati</taxon>
        <taxon>Pseudomonadota</taxon>
        <taxon>Alphaproteobacteria</taxon>
        <taxon>Caulobacterales</taxon>
        <taxon>Caulobacteraceae</taxon>
        <taxon>Caulobacter</taxon>
    </lineage>
</organism>
<accession>A0A2T9KCK3</accession>